<feature type="repeat" description="ANK" evidence="3">
    <location>
        <begin position="133"/>
        <end position="167"/>
    </location>
</feature>
<dbReference type="SUPFAM" id="SSF48403">
    <property type="entry name" value="Ankyrin repeat"/>
    <property type="match status" value="1"/>
</dbReference>
<dbReference type="PROSITE" id="PS50088">
    <property type="entry name" value="ANK_REPEAT"/>
    <property type="match status" value="4"/>
</dbReference>
<evidence type="ECO:0000313" key="4">
    <source>
        <dbReference type="EMBL" id="MEX5729103.1"/>
    </source>
</evidence>
<proteinExistence type="predicted"/>
<dbReference type="PANTHER" id="PTHR24171:SF8">
    <property type="entry name" value="BRCA1-ASSOCIATED RING DOMAIN PROTEIN 1"/>
    <property type="match status" value="1"/>
</dbReference>
<organism evidence="4 5">
    <name type="scientific">Rhodovulum iodosum</name>
    <dbReference type="NCBI Taxonomy" id="68291"/>
    <lineage>
        <taxon>Bacteria</taxon>
        <taxon>Pseudomonadati</taxon>
        <taxon>Pseudomonadota</taxon>
        <taxon>Alphaproteobacteria</taxon>
        <taxon>Rhodobacterales</taxon>
        <taxon>Paracoccaceae</taxon>
        <taxon>Rhodovulum</taxon>
    </lineage>
</organism>
<dbReference type="PANTHER" id="PTHR24171">
    <property type="entry name" value="ANKYRIN REPEAT DOMAIN-CONTAINING PROTEIN 39-RELATED"/>
    <property type="match status" value="1"/>
</dbReference>
<sequence>MNELFDAIYDGDHAALGAMLDADPARADAVMVETGETALMAACAIGDLRAVQVLLAAGAATDPRDDAGETALHIAAFAAPDPVVFALIEAGAALDVRCDFGKTPLMDAAQEGRAEVVARLLKAGADPRATDEEGRTALHWAIIADTDAWPVVRLLQQAGLRLDARTAAGLSGYDYLDTLDRPAIRAGLAAGG</sequence>
<comment type="caution">
    <text evidence="4">The sequence shown here is derived from an EMBL/GenBank/DDBJ whole genome shotgun (WGS) entry which is preliminary data.</text>
</comment>
<reference evidence="4 5" key="1">
    <citation type="submission" date="2024-06" db="EMBL/GenBank/DDBJ databases">
        <title>Genome of Rhodovulum iodosum, a marine photoferrotroph.</title>
        <authorList>
            <person name="Bianchini G."/>
            <person name="Nikeleit V."/>
            <person name="Kappler A."/>
            <person name="Bryce C."/>
            <person name="Sanchez-Baracaldo P."/>
        </authorList>
    </citation>
    <scope>NUCLEOTIDE SEQUENCE [LARGE SCALE GENOMIC DNA]</scope>
    <source>
        <strain evidence="4 5">UT/N1</strain>
    </source>
</reference>
<evidence type="ECO:0000256" key="2">
    <source>
        <dbReference type="ARBA" id="ARBA00023043"/>
    </source>
</evidence>
<name>A0ABV3XXS3_9RHOB</name>
<dbReference type="Gene3D" id="1.25.40.20">
    <property type="entry name" value="Ankyrin repeat-containing domain"/>
    <property type="match status" value="2"/>
</dbReference>
<dbReference type="RefSeq" id="WP_125404238.1">
    <property type="nucleotide sequence ID" value="NZ_JBEHHI010000002.1"/>
</dbReference>
<accession>A0ABV3XXS3</accession>
<evidence type="ECO:0000256" key="3">
    <source>
        <dbReference type="PROSITE-ProRule" id="PRU00023"/>
    </source>
</evidence>
<feature type="repeat" description="ANK" evidence="3">
    <location>
        <begin position="100"/>
        <end position="132"/>
    </location>
</feature>
<feature type="repeat" description="ANK" evidence="3">
    <location>
        <begin position="34"/>
        <end position="66"/>
    </location>
</feature>
<evidence type="ECO:0000256" key="1">
    <source>
        <dbReference type="ARBA" id="ARBA00022737"/>
    </source>
</evidence>
<dbReference type="Pfam" id="PF12796">
    <property type="entry name" value="Ank_2"/>
    <property type="match status" value="1"/>
</dbReference>
<keyword evidence="1" id="KW-0677">Repeat</keyword>
<protein>
    <submittedName>
        <fullName evidence="4">Ankyrin repeat protein</fullName>
    </submittedName>
</protein>
<dbReference type="EMBL" id="JBEHHI010000002">
    <property type="protein sequence ID" value="MEX5729103.1"/>
    <property type="molecule type" value="Genomic_DNA"/>
</dbReference>
<evidence type="ECO:0000313" key="5">
    <source>
        <dbReference type="Proteomes" id="UP001560019"/>
    </source>
</evidence>
<keyword evidence="5" id="KW-1185">Reference proteome</keyword>
<dbReference type="Pfam" id="PF00023">
    <property type="entry name" value="Ank"/>
    <property type="match status" value="1"/>
</dbReference>
<dbReference type="InterPro" id="IPR036770">
    <property type="entry name" value="Ankyrin_rpt-contain_sf"/>
</dbReference>
<gene>
    <name evidence="4" type="ORF">Ga0609869_002456</name>
</gene>
<dbReference type="SMART" id="SM00248">
    <property type="entry name" value="ANK"/>
    <property type="match status" value="4"/>
</dbReference>
<dbReference type="Proteomes" id="UP001560019">
    <property type="component" value="Unassembled WGS sequence"/>
</dbReference>
<keyword evidence="2 3" id="KW-0040">ANK repeat</keyword>
<dbReference type="InterPro" id="IPR002110">
    <property type="entry name" value="Ankyrin_rpt"/>
</dbReference>
<dbReference type="PROSITE" id="PS50297">
    <property type="entry name" value="ANK_REP_REGION"/>
    <property type="match status" value="3"/>
</dbReference>
<feature type="repeat" description="ANK" evidence="3">
    <location>
        <begin position="67"/>
        <end position="99"/>
    </location>
</feature>